<evidence type="ECO:0000259" key="1">
    <source>
        <dbReference type="Pfam" id="PF16571"/>
    </source>
</evidence>
<dbReference type="InterPro" id="IPR032330">
    <property type="entry name" value="EF-G-binding_C"/>
</dbReference>
<dbReference type="OrthoDB" id="4171838at2"/>
<dbReference type="EMBL" id="WBMT01000003">
    <property type="protein sequence ID" value="KAB2350696.1"/>
    <property type="molecule type" value="Genomic_DNA"/>
</dbReference>
<dbReference type="AlphaFoldDB" id="A0A6H9YRV3"/>
<feature type="domain" description="Elongation factor G-binding protein C-terminal treble-clef zinc-finger" evidence="1">
    <location>
        <begin position="28"/>
        <end position="88"/>
    </location>
</feature>
<organism evidence="2 3">
    <name type="scientific">Actinomadura rudentiformis</name>
    <dbReference type="NCBI Taxonomy" id="359158"/>
    <lineage>
        <taxon>Bacteria</taxon>
        <taxon>Bacillati</taxon>
        <taxon>Actinomycetota</taxon>
        <taxon>Actinomycetes</taxon>
        <taxon>Streptosporangiales</taxon>
        <taxon>Thermomonosporaceae</taxon>
        <taxon>Actinomadura</taxon>
    </lineage>
</organism>
<protein>
    <recommendedName>
        <fullName evidence="1">Elongation factor G-binding protein C-terminal treble-clef zinc-finger domain-containing protein</fullName>
    </recommendedName>
</protein>
<dbReference type="Pfam" id="PF16571">
    <property type="entry name" value="FBP_C"/>
    <property type="match status" value="1"/>
</dbReference>
<dbReference type="Proteomes" id="UP000468735">
    <property type="component" value="Unassembled WGS sequence"/>
</dbReference>
<name>A0A6H9YRV3_9ACTN</name>
<keyword evidence="3" id="KW-1185">Reference proteome</keyword>
<dbReference type="RefSeq" id="WP_151559096.1">
    <property type="nucleotide sequence ID" value="NZ_WBMT01000003.1"/>
</dbReference>
<reference evidence="2 3" key="1">
    <citation type="submission" date="2019-09" db="EMBL/GenBank/DDBJ databases">
        <title>Actinomadura physcomitrii sp. nov., a novel actinomycete isolated from moss [Physcomitrium sphaericum (Ludw) Fuernr].</title>
        <authorList>
            <person name="Zhuang X."/>
            <person name="Liu C."/>
        </authorList>
    </citation>
    <scope>NUCLEOTIDE SEQUENCE [LARGE SCALE GENOMIC DNA]</scope>
    <source>
        <strain evidence="2 3">HMC1</strain>
    </source>
</reference>
<comment type="caution">
    <text evidence="2">The sequence shown here is derived from an EMBL/GenBank/DDBJ whole genome shotgun (WGS) entry which is preliminary data.</text>
</comment>
<gene>
    <name evidence="2" type="ORF">F8566_06830</name>
</gene>
<evidence type="ECO:0000313" key="3">
    <source>
        <dbReference type="Proteomes" id="UP000468735"/>
    </source>
</evidence>
<proteinExistence type="predicted"/>
<sequence length="92" mass="9770">MRDPKAPGRAYLVTETGDQFIGIALRFASAPGKQGNTVGRYLCADLACSLYARGRKQTLLGDGPDDGVPFEEKIARIRANLDAFVASVVLGA</sequence>
<evidence type="ECO:0000313" key="2">
    <source>
        <dbReference type="EMBL" id="KAB2350696.1"/>
    </source>
</evidence>
<accession>A0A6H9YRV3</accession>